<dbReference type="SUPFAM" id="SSF50447">
    <property type="entry name" value="Translation proteins"/>
    <property type="match status" value="1"/>
</dbReference>
<dbReference type="InterPro" id="IPR050055">
    <property type="entry name" value="EF-Tu_GTPase"/>
</dbReference>
<evidence type="ECO:0000313" key="1">
    <source>
        <dbReference type="EMBL" id="KAL0191424.1"/>
    </source>
</evidence>
<dbReference type="Gene3D" id="2.40.30.10">
    <property type="entry name" value="Translation factors"/>
    <property type="match status" value="1"/>
</dbReference>
<accession>A0ABD0QZ27</accession>
<name>A0ABD0QZ27_CIRMR</name>
<dbReference type="Proteomes" id="UP001529510">
    <property type="component" value="Unassembled WGS sequence"/>
</dbReference>
<proteinExistence type="predicted"/>
<comment type="caution">
    <text evidence="1">The sequence shown here is derived from an EMBL/GenBank/DDBJ whole genome shotgun (WGS) entry which is preliminary data.</text>
</comment>
<dbReference type="EMBL" id="JAMKFB020000006">
    <property type="protein sequence ID" value="KAL0191424.1"/>
    <property type="molecule type" value="Genomic_DNA"/>
</dbReference>
<organism evidence="1 2">
    <name type="scientific">Cirrhinus mrigala</name>
    <name type="common">Mrigala</name>
    <dbReference type="NCBI Taxonomy" id="683832"/>
    <lineage>
        <taxon>Eukaryota</taxon>
        <taxon>Metazoa</taxon>
        <taxon>Chordata</taxon>
        <taxon>Craniata</taxon>
        <taxon>Vertebrata</taxon>
        <taxon>Euteleostomi</taxon>
        <taxon>Actinopterygii</taxon>
        <taxon>Neopterygii</taxon>
        <taxon>Teleostei</taxon>
        <taxon>Ostariophysi</taxon>
        <taxon>Cypriniformes</taxon>
        <taxon>Cyprinidae</taxon>
        <taxon>Labeoninae</taxon>
        <taxon>Labeonini</taxon>
        <taxon>Cirrhinus</taxon>
    </lineage>
</organism>
<feature type="non-terminal residue" evidence="1">
    <location>
        <position position="55"/>
    </location>
</feature>
<sequence>LLKAQAFLPRRDPSGSLLMAVDHCFSIRGQGTVITGTVLQGSISVNDTVEIPALK</sequence>
<keyword evidence="2" id="KW-1185">Reference proteome</keyword>
<dbReference type="PANTHER" id="PTHR43721:SF11">
    <property type="entry name" value="SELENOCYSTEINE-SPECIFIC ELONGATION FACTOR"/>
    <property type="match status" value="1"/>
</dbReference>
<evidence type="ECO:0000313" key="2">
    <source>
        <dbReference type="Proteomes" id="UP001529510"/>
    </source>
</evidence>
<dbReference type="AlphaFoldDB" id="A0ABD0QZ27"/>
<reference evidence="1 2" key="1">
    <citation type="submission" date="2024-05" db="EMBL/GenBank/DDBJ databases">
        <title>Genome sequencing and assembly of Indian major carp, Cirrhinus mrigala (Hamilton, 1822).</title>
        <authorList>
            <person name="Mohindra V."/>
            <person name="Chowdhury L.M."/>
            <person name="Lal K."/>
            <person name="Jena J.K."/>
        </authorList>
    </citation>
    <scope>NUCLEOTIDE SEQUENCE [LARGE SCALE GENOMIC DNA]</scope>
    <source>
        <strain evidence="1">CM1030</strain>
        <tissue evidence="1">Blood</tissue>
    </source>
</reference>
<dbReference type="PANTHER" id="PTHR43721">
    <property type="entry name" value="ELONGATION FACTOR TU-RELATED"/>
    <property type="match status" value="1"/>
</dbReference>
<protein>
    <submittedName>
        <fullName evidence="1">Uncharacterized protein</fullName>
    </submittedName>
</protein>
<feature type="non-terminal residue" evidence="1">
    <location>
        <position position="1"/>
    </location>
</feature>
<dbReference type="InterPro" id="IPR009000">
    <property type="entry name" value="Transl_B-barrel_sf"/>
</dbReference>
<gene>
    <name evidence="1" type="ORF">M9458_014122</name>
</gene>